<proteinExistence type="predicted"/>
<comment type="caution">
    <text evidence="1">The sequence shown here is derived from an EMBL/GenBank/DDBJ whole genome shotgun (WGS) entry which is preliminary data.</text>
</comment>
<accession>A0A9N9NIP2</accession>
<keyword evidence="2" id="KW-1185">Reference proteome</keyword>
<gene>
    <name evidence="1" type="ORF">FMOSSE_LOCUS15971</name>
</gene>
<reference evidence="1" key="1">
    <citation type="submission" date="2021-06" db="EMBL/GenBank/DDBJ databases">
        <authorList>
            <person name="Kallberg Y."/>
            <person name="Tangrot J."/>
            <person name="Rosling A."/>
        </authorList>
    </citation>
    <scope>NUCLEOTIDE SEQUENCE</scope>
    <source>
        <strain evidence="1">87-6 pot B 2015</strain>
    </source>
</reference>
<organism evidence="1 2">
    <name type="scientific">Funneliformis mosseae</name>
    <name type="common">Endomycorrhizal fungus</name>
    <name type="synonym">Glomus mosseae</name>
    <dbReference type="NCBI Taxonomy" id="27381"/>
    <lineage>
        <taxon>Eukaryota</taxon>
        <taxon>Fungi</taxon>
        <taxon>Fungi incertae sedis</taxon>
        <taxon>Mucoromycota</taxon>
        <taxon>Glomeromycotina</taxon>
        <taxon>Glomeromycetes</taxon>
        <taxon>Glomerales</taxon>
        <taxon>Glomeraceae</taxon>
        <taxon>Funneliformis</taxon>
    </lineage>
</organism>
<evidence type="ECO:0000313" key="1">
    <source>
        <dbReference type="EMBL" id="CAG8737582.1"/>
    </source>
</evidence>
<sequence length="163" mass="18457">MAPVHPSHTQNTNSDTCISHFRSFTNFDKMIDSKTVQCKCGVEVQLDRPFKITNFERHINSHNCILGVDNQPSLYLFFDQSKNAQGEREEEFLELLPCTGLFGDLYTEYATNSSAFFGGGKKPEVIGKTIFPDKFSQDTPFSRKKLNKDQTQQFNTALQATAT</sequence>
<dbReference type="AlphaFoldDB" id="A0A9N9NIP2"/>
<evidence type="ECO:0000313" key="2">
    <source>
        <dbReference type="Proteomes" id="UP000789375"/>
    </source>
</evidence>
<protein>
    <submittedName>
        <fullName evidence="1">2339_t:CDS:1</fullName>
    </submittedName>
</protein>
<dbReference type="Proteomes" id="UP000789375">
    <property type="component" value="Unassembled WGS sequence"/>
</dbReference>
<name>A0A9N9NIP2_FUNMO</name>
<dbReference type="EMBL" id="CAJVPP010019285">
    <property type="protein sequence ID" value="CAG8737582.1"/>
    <property type="molecule type" value="Genomic_DNA"/>
</dbReference>